<sequence length="70" mass="8122">MMMMVVMLGHCLHGIQGKLTVSSYLTISYINERERGETERVRETESEMVTCVILCCVFQVCFWGMIRIDL</sequence>
<dbReference type="EMBL" id="GL348716">
    <property type="protein sequence ID" value="EFH57794.1"/>
    <property type="molecule type" value="Genomic_DNA"/>
</dbReference>
<dbReference type="AlphaFoldDB" id="D7LKD5"/>
<name>D7LKD5_ARALL</name>
<accession>D7LKD5</accession>
<gene>
    <name evidence="2" type="ORF">ARALYDRAFT_902932</name>
</gene>
<reference evidence="3" key="1">
    <citation type="journal article" date="2011" name="Nat. Genet.">
        <title>The Arabidopsis lyrata genome sequence and the basis of rapid genome size change.</title>
        <authorList>
            <person name="Hu T.T."/>
            <person name="Pattyn P."/>
            <person name="Bakker E.G."/>
            <person name="Cao J."/>
            <person name="Cheng J.-F."/>
            <person name="Clark R.M."/>
            <person name="Fahlgren N."/>
            <person name="Fawcett J.A."/>
            <person name="Grimwood J."/>
            <person name="Gundlach H."/>
            <person name="Haberer G."/>
            <person name="Hollister J.D."/>
            <person name="Ossowski S."/>
            <person name="Ottilar R.P."/>
            <person name="Salamov A.A."/>
            <person name="Schneeberger K."/>
            <person name="Spannagl M."/>
            <person name="Wang X."/>
            <person name="Yang L."/>
            <person name="Nasrallah M.E."/>
            <person name="Bergelson J."/>
            <person name="Carrington J.C."/>
            <person name="Gaut B.S."/>
            <person name="Schmutz J."/>
            <person name="Mayer K.F.X."/>
            <person name="Van de Peer Y."/>
            <person name="Grigoriev I.V."/>
            <person name="Nordborg M."/>
            <person name="Weigel D."/>
            <person name="Guo Y.-L."/>
        </authorList>
    </citation>
    <scope>NUCLEOTIDE SEQUENCE [LARGE SCALE GENOMIC DNA]</scope>
    <source>
        <strain evidence="3">cv. MN47</strain>
    </source>
</reference>
<dbReference type="HOGENOM" id="CLU_2761229_0_0_1"/>
<feature type="signal peptide" evidence="1">
    <location>
        <begin position="1"/>
        <end position="17"/>
    </location>
</feature>
<evidence type="ECO:0000256" key="1">
    <source>
        <dbReference type="SAM" id="SignalP"/>
    </source>
</evidence>
<feature type="chain" id="PRO_5003102035" evidence="1">
    <location>
        <begin position="18"/>
        <end position="70"/>
    </location>
</feature>
<evidence type="ECO:0000313" key="3">
    <source>
        <dbReference type="Proteomes" id="UP000008694"/>
    </source>
</evidence>
<keyword evidence="3" id="KW-1185">Reference proteome</keyword>
<evidence type="ECO:0000313" key="2">
    <source>
        <dbReference type="EMBL" id="EFH57794.1"/>
    </source>
</evidence>
<dbReference type="Gramene" id="scaffold_402433.1">
    <property type="protein sequence ID" value="scaffold_402433.1"/>
    <property type="gene ID" value="scaffold_402433.1"/>
</dbReference>
<keyword evidence="1" id="KW-0732">Signal</keyword>
<proteinExistence type="predicted"/>
<organism evidence="3">
    <name type="scientific">Arabidopsis lyrata subsp. lyrata</name>
    <name type="common">Lyre-leaved rock-cress</name>
    <dbReference type="NCBI Taxonomy" id="81972"/>
    <lineage>
        <taxon>Eukaryota</taxon>
        <taxon>Viridiplantae</taxon>
        <taxon>Streptophyta</taxon>
        <taxon>Embryophyta</taxon>
        <taxon>Tracheophyta</taxon>
        <taxon>Spermatophyta</taxon>
        <taxon>Magnoliopsida</taxon>
        <taxon>eudicotyledons</taxon>
        <taxon>Gunneridae</taxon>
        <taxon>Pentapetalae</taxon>
        <taxon>rosids</taxon>
        <taxon>malvids</taxon>
        <taxon>Brassicales</taxon>
        <taxon>Brassicaceae</taxon>
        <taxon>Camelineae</taxon>
        <taxon>Arabidopsis</taxon>
    </lineage>
</organism>
<protein>
    <submittedName>
        <fullName evidence="2">Predicted protein</fullName>
    </submittedName>
</protein>
<dbReference type="Proteomes" id="UP000008694">
    <property type="component" value="Unassembled WGS sequence"/>
</dbReference>